<dbReference type="EMBL" id="JADNYJ010000020">
    <property type="protein sequence ID" value="KAF8906000.1"/>
    <property type="molecule type" value="Genomic_DNA"/>
</dbReference>
<name>A0A9P5NTP2_GYMJU</name>
<gene>
    <name evidence="3" type="ORF">CPB84DRAFT_1960172</name>
</gene>
<keyword evidence="4" id="KW-1185">Reference proteome</keyword>
<sequence length="414" mass="47285">MFSFRTTRQDSQSVSLECMFCFAELRWLSISQREAHYEHHFINDIDAPHEGQRTASTLLVPLRKSGPDPNASKPRFRKSPFPCNKETDVFWHAAQSTPPPPSYTPGLVPLLRKGLLKGHARGYIRRAVLCCDTAVHVNREPWDAGWGCGYRNFLMACTVLMNQRKQPLYPPLLDFPISPGIRNLQTWIEAAWKEGFDPDGQQQLKRLVNTHKWIGTSDLWVAFISRAIPAELVDFQSQKDSQFKISDVVINWVVKYFTPEQIIEKPMNAFESLETSPVINTDKPPLILQHDGHSKTVVGYEVDKNGMTSLLVFDPAHKPSLDVRKAAISTFRLASVQNDSRANDSGSTHSLKRKRSGTVEDKELDLHGIVKKFRLEPKALGKKKEYQILYFPMTAPLTDYERMQRKEVQSIRII</sequence>
<dbReference type="AlphaFoldDB" id="A0A9P5NTP2"/>
<dbReference type="Gene3D" id="3.90.70.130">
    <property type="match status" value="1"/>
</dbReference>
<keyword evidence="1" id="KW-0378">Hydrolase</keyword>
<organism evidence="3 4">
    <name type="scientific">Gymnopilus junonius</name>
    <name type="common">Spectacular rustgill mushroom</name>
    <name type="synonym">Gymnopilus spectabilis subsp. junonius</name>
    <dbReference type="NCBI Taxonomy" id="109634"/>
    <lineage>
        <taxon>Eukaryota</taxon>
        <taxon>Fungi</taxon>
        <taxon>Dikarya</taxon>
        <taxon>Basidiomycota</taxon>
        <taxon>Agaricomycotina</taxon>
        <taxon>Agaricomycetes</taxon>
        <taxon>Agaricomycetidae</taxon>
        <taxon>Agaricales</taxon>
        <taxon>Agaricineae</taxon>
        <taxon>Hymenogastraceae</taxon>
        <taxon>Gymnopilus</taxon>
    </lineage>
</organism>
<evidence type="ECO:0000313" key="3">
    <source>
        <dbReference type="EMBL" id="KAF8906000.1"/>
    </source>
</evidence>
<proteinExistence type="predicted"/>
<comment type="caution">
    <text evidence="3">The sequence shown here is derived from an EMBL/GenBank/DDBJ whole genome shotgun (WGS) entry which is preliminary data.</text>
</comment>
<accession>A0A9P5NTP2</accession>
<evidence type="ECO:0000313" key="4">
    <source>
        <dbReference type="Proteomes" id="UP000724874"/>
    </source>
</evidence>
<dbReference type="GO" id="GO:0016787">
    <property type="term" value="F:hydrolase activity"/>
    <property type="evidence" value="ECO:0007669"/>
    <property type="project" value="UniProtKB-KW"/>
</dbReference>
<evidence type="ECO:0000259" key="2">
    <source>
        <dbReference type="Pfam" id="PF07910"/>
    </source>
</evidence>
<dbReference type="InterPro" id="IPR012462">
    <property type="entry name" value="UFSP1/2_DUB_cat"/>
</dbReference>
<dbReference type="OrthoDB" id="288987at2759"/>
<dbReference type="Proteomes" id="UP000724874">
    <property type="component" value="Unassembled WGS sequence"/>
</dbReference>
<dbReference type="Pfam" id="PF07910">
    <property type="entry name" value="Peptidase_C78"/>
    <property type="match status" value="1"/>
</dbReference>
<reference evidence="3" key="1">
    <citation type="submission" date="2020-11" db="EMBL/GenBank/DDBJ databases">
        <authorList>
            <consortium name="DOE Joint Genome Institute"/>
            <person name="Ahrendt S."/>
            <person name="Riley R."/>
            <person name="Andreopoulos W."/>
            <person name="LaButti K."/>
            <person name="Pangilinan J."/>
            <person name="Ruiz-duenas F.J."/>
            <person name="Barrasa J.M."/>
            <person name="Sanchez-Garcia M."/>
            <person name="Camarero S."/>
            <person name="Miyauchi S."/>
            <person name="Serrano A."/>
            <person name="Linde D."/>
            <person name="Babiker R."/>
            <person name="Drula E."/>
            <person name="Ayuso-Fernandez I."/>
            <person name="Pacheco R."/>
            <person name="Padilla G."/>
            <person name="Ferreira P."/>
            <person name="Barriuso J."/>
            <person name="Kellner H."/>
            <person name="Castanera R."/>
            <person name="Alfaro M."/>
            <person name="Ramirez L."/>
            <person name="Pisabarro A.G."/>
            <person name="Kuo A."/>
            <person name="Tritt A."/>
            <person name="Lipzen A."/>
            <person name="He G."/>
            <person name="Yan M."/>
            <person name="Ng V."/>
            <person name="Cullen D."/>
            <person name="Martin F."/>
            <person name="Rosso M.-N."/>
            <person name="Henrissat B."/>
            <person name="Hibbett D."/>
            <person name="Martinez A.T."/>
            <person name="Grigoriev I.V."/>
        </authorList>
    </citation>
    <scope>NUCLEOTIDE SEQUENCE</scope>
    <source>
        <strain evidence="3">AH 44721</strain>
    </source>
</reference>
<evidence type="ECO:0000256" key="1">
    <source>
        <dbReference type="ARBA" id="ARBA00022801"/>
    </source>
</evidence>
<protein>
    <submittedName>
        <fullName evidence="3">Peptidase family C78-domain-containing protein</fullName>
    </submittedName>
</protein>
<feature type="domain" description="UFSP1/2/DUB catalytic" evidence="2">
    <location>
        <begin position="126"/>
        <end position="326"/>
    </location>
</feature>